<organism evidence="2 3">
    <name type="scientific">Shewanella corallii</name>
    <dbReference type="NCBI Taxonomy" id="560080"/>
    <lineage>
        <taxon>Bacteria</taxon>
        <taxon>Pseudomonadati</taxon>
        <taxon>Pseudomonadota</taxon>
        <taxon>Gammaproteobacteria</taxon>
        <taxon>Alteromonadales</taxon>
        <taxon>Shewanellaceae</taxon>
        <taxon>Shewanella</taxon>
    </lineage>
</organism>
<dbReference type="Proteomes" id="UP001202831">
    <property type="component" value="Unassembled WGS sequence"/>
</dbReference>
<dbReference type="Pfam" id="PF00534">
    <property type="entry name" value="Glycos_transf_1"/>
    <property type="match status" value="1"/>
</dbReference>
<dbReference type="PANTHER" id="PTHR12526">
    <property type="entry name" value="GLYCOSYLTRANSFERASE"/>
    <property type="match status" value="1"/>
</dbReference>
<reference evidence="2 3" key="1">
    <citation type="submission" date="2022-01" db="EMBL/GenBank/DDBJ databases">
        <title>Whole genome-based taxonomy of the Shewanellaceae.</title>
        <authorList>
            <person name="Martin-Rodriguez A.J."/>
        </authorList>
    </citation>
    <scope>NUCLEOTIDE SEQUENCE [LARGE SCALE GENOMIC DNA]</scope>
    <source>
        <strain evidence="2 3">DSM 21332</strain>
    </source>
</reference>
<protein>
    <submittedName>
        <fullName evidence="2">Glycosyltransferase</fullName>
    </submittedName>
</protein>
<gene>
    <name evidence="2" type="ORF">L2725_05145</name>
</gene>
<dbReference type="CDD" id="cd03811">
    <property type="entry name" value="GT4_GT28_WabH-like"/>
    <property type="match status" value="1"/>
</dbReference>
<evidence type="ECO:0000313" key="2">
    <source>
        <dbReference type="EMBL" id="MCL2913170.1"/>
    </source>
</evidence>
<dbReference type="PANTHER" id="PTHR12526:SF630">
    <property type="entry name" value="GLYCOSYLTRANSFERASE"/>
    <property type="match status" value="1"/>
</dbReference>
<dbReference type="Gene3D" id="3.40.50.2000">
    <property type="entry name" value="Glycogen Phosphorylase B"/>
    <property type="match status" value="2"/>
</dbReference>
<dbReference type="EMBL" id="JAKIKT010000001">
    <property type="protein sequence ID" value="MCL2913170.1"/>
    <property type="molecule type" value="Genomic_DNA"/>
</dbReference>
<dbReference type="RefSeq" id="WP_249247944.1">
    <property type="nucleotide sequence ID" value="NZ_JAKIKT010000001.1"/>
</dbReference>
<feature type="domain" description="Glycosyl transferase family 1" evidence="1">
    <location>
        <begin position="203"/>
        <end position="349"/>
    </location>
</feature>
<dbReference type="InterPro" id="IPR001296">
    <property type="entry name" value="Glyco_trans_1"/>
</dbReference>
<sequence>MGFAMCQEIKRYLFILPSTTIGGAERVLFNIVRHLGKYTYNSVQVVFITKSENNDWEAHSWSENVVFKYINERKEFRGFLKYFLCSLFETSKVYNYAVTTHVHTNSFICLLRKLKVLNIKKHIVRESTLIFERFSGRQLFVFKLLYRFYSNIDLLVCQTDEMRLSLLTNVPKLSHFSVRVISNPLNLEFIRCSLNSSYVDTDSESFRILYVGRLHKVKRVDLLLMSVFCLKKISDVNFKLIIVGDGPERARLAELANSLGVQANVLFLGRLDSPYSIMASSDLGILVSEREGFPNVLLEMMCSGTKNIFSTDCTASVLNLPRVNIISSDPDQIANQIHRVILSNSDNSDFFKRYATSYDVDRYCDKLFD</sequence>
<evidence type="ECO:0000259" key="1">
    <source>
        <dbReference type="Pfam" id="PF00534"/>
    </source>
</evidence>
<comment type="caution">
    <text evidence="2">The sequence shown here is derived from an EMBL/GenBank/DDBJ whole genome shotgun (WGS) entry which is preliminary data.</text>
</comment>
<dbReference type="SUPFAM" id="SSF53756">
    <property type="entry name" value="UDP-Glycosyltransferase/glycogen phosphorylase"/>
    <property type="match status" value="1"/>
</dbReference>
<proteinExistence type="predicted"/>
<evidence type="ECO:0000313" key="3">
    <source>
        <dbReference type="Proteomes" id="UP001202831"/>
    </source>
</evidence>
<name>A0ABT0N481_9GAMM</name>
<accession>A0ABT0N481</accession>
<keyword evidence="3" id="KW-1185">Reference proteome</keyword>